<evidence type="ECO:0000313" key="5">
    <source>
        <dbReference type="Proteomes" id="UP000051677"/>
    </source>
</evidence>
<evidence type="ECO:0000259" key="3">
    <source>
        <dbReference type="Pfam" id="PF00296"/>
    </source>
</evidence>
<evidence type="ECO:0000256" key="1">
    <source>
        <dbReference type="ARBA" id="ARBA00023002"/>
    </source>
</evidence>
<dbReference type="AlphaFoldDB" id="A0A0Q2MN68"/>
<dbReference type="InterPro" id="IPR036661">
    <property type="entry name" value="Luciferase-like_sf"/>
</dbReference>
<dbReference type="GO" id="GO:0005829">
    <property type="term" value="C:cytosol"/>
    <property type="evidence" value="ECO:0007669"/>
    <property type="project" value="TreeGrafter"/>
</dbReference>
<keyword evidence="1" id="KW-0560">Oxidoreductase</keyword>
<feature type="domain" description="Luciferase-like" evidence="3">
    <location>
        <begin position="1"/>
        <end position="316"/>
    </location>
</feature>
<dbReference type="RefSeq" id="WP_055575908.1">
    <property type="nucleotide sequence ID" value="NZ_LKTM01000001.1"/>
</dbReference>
<dbReference type="GO" id="GO:0004497">
    <property type="term" value="F:monooxygenase activity"/>
    <property type="evidence" value="ECO:0007669"/>
    <property type="project" value="UniProtKB-KW"/>
</dbReference>
<dbReference type="Proteomes" id="UP000051677">
    <property type="component" value="Unassembled WGS sequence"/>
</dbReference>
<organism evidence="4 5">
    <name type="scientific">Mycobacterium gordonae</name>
    <dbReference type="NCBI Taxonomy" id="1778"/>
    <lineage>
        <taxon>Bacteria</taxon>
        <taxon>Bacillati</taxon>
        <taxon>Actinomycetota</taxon>
        <taxon>Actinomycetes</taxon>
        <taxon>Mycobacteriales</taxon>
        <taxon>Mycobacteriaceae</taxon>
        <taxon>Mycobacterium</taxon>
    </lineage>
</organism>
<reference evidence="4 5" key="1">
    <citation type="submission" date="2015-10" db="EMBL/GenBank/DDBJ databases">
        <title>Mycobacterium gordonae draft genome assembly.</title>
        <authorList>
            <person name="Ustinova V."/>
            <person name="Smirnova T."/>
            <person name="Blagodatskikh K."/>
            <person name="Varlamov D."/>
            <person name="Larionova E."/>
            <person name="Chernousova L."/>
        </authorList>
    </citation>
    <scope>NUCLEOTIDE SEQUENCE [LARGE SCALE GENOMIC DNA]</scope>
    <source>
        <strain evidence="4 5">CTRI 14-8773</strain>
    </source>
</reference>
<dbReference type="InterPro" id="IPR050766">
    <property type="entry name" value="Bact_Lucif_Oxidored"/>
</dbReference>
<gene>
    <name evidence="4" type="ORF">AO501_05975</name>
</gene>
<dbReference type="Pfam" id="PF00296">
    <property type="entry name" value="Bac_luciferase"/>
    <property type="match status" value="1"/>
</dbReference>
<dbReference type="PANTHER" id="PTHR30137:SF8">
    <property type="entry name" value="BLR5498 PROTEIN"/>
    <property type="match status" value="1"/>
</dbReference>
<dbReference type="OrthoDB" id="7903015at2"/>
<accession>A0A0Q2MN68</accession>
<dbReference type="PANTHER" id="PTHR30137">
    <property type="entry name" value="LUCIFERASE-LIKE MONOOXYGENASE"/>
    <property type="match status" value="1"/>
</dbReference>
<proteinExistence type="predicted"/>
<dbReference type="Gene3D" id="3.20.20.30">
    <property type="entry name" value="Luciferase-like domain"/>
    <property type="match status" value="1"/>
</dbReference>
<protein>
    <submittedName>
        <fullName evidence="4">Luciferase</fullName>
    </submittedName>
</protein>
<comment type="caution">
    <text evidence="4">The sequence shown here is derived from an EMBL/GenBank/DDBJ whole genome shotgun (WGS) entry which is preliminary data.</text>
</comment>
<evidence type="ECO:0000256" key="2">
    <source>
        <dbReference type="ARBA" id="ARBA00023033"/>
    </source>
</evidence>
<dbReference type="EMBL" id="LKTM01000001">
    <property type="protein sequence ID" value="KQH81151.1"/>
    <property type="molecule type" value="Genomic_DNA"/>
</dbReference>
<keyword evidence="2" id="KW-0503">Monooxygenase</keyword>
<dbReference type="SUPFAM" id="SSF51679">
    <property type="entry name" value="Bacterial luciferase-like"/>
    <property type="match status" value="1"/>
</dbReference>
<sequence length="357" mass="40273">MRFGVFILGDKPNHLSDQEVLANVLQEARWAEELGFDEVWLAEHHFSPYGMLADLPQVAAAIAAQTERIRIGTACMVAPFHDPIQLAERIALVDVLSGGRFDAGFGRGYQAHEFKGFGISMDEATGRYQECVEIVHRLLSEENVSYQGRYFQLEDVTIYPRPLQRPIPVWGTVMKTPSSFEWLADKGFGAIIGNPYQVDPDLQGALDIYLKVQSEKGLAAATGNVWALLNAFCHQDDAFARTYPRDSVELSIQTHRQYSNPFERDGQIPADYKAYSDWFEKHDKQSYEQVLNSHLTLMGDPDRIIDKMRTVVDMGWRNIMLRMSRGGAMDRTKVYESMKLFAQEVIPAATELAAAAV</sequence>
<name>A0A0Q2MN68_MYCGO</name>
<evidence type="ECO:0000313" key="4">
    <source>
        <dbReference type="EMBL" id="KQH81151.1"/>
    </source>
</evidence>
<dbReference type="InterPro" id="IPR011251">
    <property type="entry name" value="Luciferase-like_dom"/>
</dbReference>
<dbReference type="GO" id="GO:0016705">
    <property type="term" value="F:oxidoreductase activity, acting on paired donors, with incorporation or reduction of molecular oxygen"/>
    <property type="evidence" value="ECO:0007669"/>
    <property type="project" value="InterPro"/>
</dbReference>